<evidence type="ECO:0000313" key="2">
    <source>
        <dbReference type="EMBL" id="GKV18420.1"/>
    </source>
</evidence>
<sequence>MIKFRVLCICGILSRVHGVCHVSGFGFWGVTQNYP</sequence>
<keyword evidence="3" id="KW-1185">Reference proteome</keyword>
<gene>
    <name evidence="2" type="ORF">SLEP1_g28808</name>
</gene>
<dbReference type="AlphaFoldDB" id="A0AAV5K601"/>
<accession>A0AAV5K601</accession>
<organism evidence="2 3">
    <name type="scientific">Rubroshorea leprosula</name>
    <dbReference type="NCBI Taxonomy" id="152421"/>
    <lineage>
        <taxon>Eukaryota</taxon>
        <taxon>Viridiplantae</taxon>
        <taxon>Streptophyta</taxon>
        <taxon>Embryophyta</taxon>
        <taxon>Tracheophyta</taxon>
        <taxon>Spermatophyta</taxon>
        <taxon>Magnoliopsida</taxon>
        <taxon>eudicotyledons</taxon>
        <taxon>Gunneridae</taxon>
        <taxon>Pentapetalae</taxon>
        <taxon>rosids</taxon>
        <taxon>malvids</taxon>
        <taxon>Malvales</taxon>
        <taxon>Dipterocarpaceae</taxon>
        <taxon>Rubroshorea</taxon>
    </lineage>
</organism>
<keyword evidence="1" id="KW-0732">Signal</keyword>
<comment type="caution">
    <text evidence="2">The sequence shown here is derived from an EMBL/GenBank/DDBJ whole genome shotgun (WGS) entry which is preliminary data.</text>
</comment>
<name>A0AAV5K601_9ROSI</name>
<protein>
    <submittedName>
        <fullName evidence="2">Uncharacterized protein</fullName>
    </submittedName>
</protein>
<proteinExistence type="predicted"/>
<evidence type="ECO:0000256" key="1">
    <source>
        <dbReference type="SAM" id="SignalP"/>
    </source>
</evidence>
<feature type="chain" id="PRO_5043764236" evidence="1">
    <location>
        <begin position="19"/>
        <end position="35"/>
    </location>
</feature>
<dbReference type="EMBL" id="BPVZ01000050">
    <property type="protein sequence ID" value="GKV18420.1"/>
    <property type="molecule type" value="Genomic_DNA"/>
</dbReference>
<dbReference type="Proteomes" id="UP001054252">
    <property type="component" value="Unassembled WGS sequence"/>
</dbReference>
<reference evidence="2 3" key="1">
    <citation type="journal article" date="2021" name="Commun. Biol.">
        <title>The genome of Shorea leprosula (Dipterocarpaceae) highlights the ecological relevance of drought in aseasonal tropical rainforests.</title>
        <authorList>
            <person name="Ng K.K.S."/>
            <person name="Kobayashi M.J."/>
            <person name="Fawcett J.A."/>
            <person name="Hatakeyama M."/>
            <person name="Paape T."/>
            <person name="Ng C.H."/>
            <person name="Ang C.C."/>
            <person name="Tnah L.H."/>
            <person name="Lee C.T."/>
            <person name="Nishiyama T."/>
            <person name="Sese J."/>
            <person name="O'Brien M.J."/>
            <person name="Copetti D."/>
            <person name="Mohd Noor M.I."/>
            <person name="Ong R.C."/>
            <person name="Putra M."/>
            <person name="Sireger I.Z."/>
            <person name="Indrioko S."/>
            <person name="Kosugi Y."/>
            <person name="Izuno A."/>
            <person name="Isagi Y."/>
            <person name="Lee S.L."/>
            <person name="Shimizu K.K."/>
        </authorList>
    </citation>
    <scope>NUCLEOTIDE SEQUENCE [LARGE SCALE GENOMIC DNA]</scope>
    <source>
        <strain evidence="2">214</strain>
    </source>
</reference>
<feature type="signal peptide" evidence="1">
    <location>
        <begin position="1"/>
        <end position="18"/>
    </location>
</feature>
<evidence type="ECO:0000313" key="3">
    <source>
        <dbReference type="Proteomes" id="UP001054252"/>
    </source>
</evidence>